<keyword evidence="2" id="KW-0032">Aminotransferase</keyword>
<evidence type="ECO:0000313" key="3">
    <source>
        <dbReference type="Proteomes" id="UP000237271"/>
    </source>
</evidence>
<dbReference type="NCBIfam" id="NF047352">
    <property type="entry name" value="P_loop_sacsin"/>
    <property type="match status" value="1"/>
</dbReference>
<feature type="domain" description="Sacsin/Nov" evidence="1">
    <location>
        <begin position="247"/>
        <end position="346"/>
    </location>
</feature>
<dbReference type="EMBL" id="NCKW01003802">
    <property type="protein sequence ID" value="POM75480.1"/>
    <property type="molecule type" value="Genomic_DNA"/>
</dbReference>
<sequence length="381" mass="42029">MIKMADQDFNREEASVIKFTGSLDLYNGDDSFEDAATPGGKTVLEVLMETPVEFADFVMSLLLGVVSQVTGSSALNEWGVANQVWKACRSDAERKALLFISNRSTSPLWVNQTEKWRAVRESLTGTIVEEDAGNEANSIDKNTIETKVVPTSLTNSNAEDESNVSNLLDTSNSVAPTFSNDSLDQEMEDMSAVESSTTADSCRTFIEDLRKKQFGVGLQIEDEATNSVLLIQQQRLERALKRLSDELYSESTHFVLELLQNADDNNYDSSVVPLGDFTLTTDKEIVFYNNEQGFSPANIQAICDVGASTKASVDSDASIGKKGIGFKSVFKVSDNPQVHSNGFHICFHAKNSKHGNGMGYILPYWLDDATQWKQRHVTHGF</sequence>
<proteinExistence type="predicted"/>
<dbReference type="PANTHER" id="PTHR32387">
    <property type="entry name" value="WU:FJ29H11"/>
    <property type="match status" value="1"/>
</dbReference>
<dbReference type="Gene3D" id="3.30.565.10">
    <property type="entry name" value="Histidine kinase-like ATPase, C-terminal domain"/>
    <property type="match status" value="1"/>
</dbReference>
<dbReference type="Proteomes" id="UP000237271">
    <property type="component" value="Unassembled WGS sequence"/>
</dbReference>
<evidence type="ECO:0000259" key="1">
    <source>
        <dbReference type="Pfam" id="PF25794"/>
    </source>
</evidence>
<reference evidence="2 3" key="1">
    <citation type="journal article" date="2017" name="Genome Biol. Evol.">
        <title>Phytophthora megakarya and P. palmivora, closely related causal agents of cacao black pod rot, underwent increases in genome sizes and gene numbers by different mechanisms.</title>
        <authorList>
            <person name="Ali S.S."/>
            <person name="Shao J."/>
            <person name="Lary D.J."/>
            <person name="Kronmiller B."/>
            <person name="Shen D."/>
            <person name="Strem M.D."/>
            <person name="Amoako-Attah I."/>
            <person name="Akrofi A.Y."/>
            <person name="Begoude B.A."/>
            <person name="Ten Hoopen G.M."/>
            <person name="Coulibaly K."/>
            <person name="Kebe B.I."/>
            <person name="Melnick R.L."/>
            <person name="Guiltinan M.J."/>
            <person name="Tyler B.M."/>
            <person name="Meinhardt L.W."/>
            <person name="Bailey B.A."/>
        </authorList>
    </citation>
    <scope>NUCLEOTIDE SEQUENCE [LARGE SCALE GENOMIC DNA]</scope>
    <source>
        <strain evidence="3">sbr112.9</strain>
    </source>
</reference>
<dbReference type="SUPFAM" id="SSF55874">
    <property type="entry name" value="ATPase domain of HSP90 chaperone/DNA topoisomerase II/histidine kinase"/>
    <property type="match status" value="1"/>
</dbReference>
<dbReference type="InterPro" id="IPR052957">
    <property type="entry name" value="Auxin_embryo_med"/>
</dbReference>
<dbReference type="AlphaFoldDB" id="A0A2P4YCF4"/>
<keyword evidence="2" id="KW-0808">Transferase</keyword>
<dbReference type="Pfam" id="PF25794">
    <property type="entry name" value="SACS"/>
    <property type="match status" value="1"/>
</dbReference>
<protein>
    <submittedName>
        <fullName evidence="2">Phosphoserine aminotransferase</fullName>
    </submittedName>
</protein>
<organism evidence="2 3">
    <name type="scientific">Phytophthora palmivora</name>
    <dbReference type="NCBI Taxonomy" id="4796"/>
    <lineage>
        <taxon>Eukaryota</taxon>
        <taxon>Sar</taxon>
        <taxon>Stramenopiles</taxon>
        <taxon>Oomycota</taxon>
        <taxon>Peronosporomycetes</taxon>
        <taxon>Peronosporales</taxon>
        <taxon>Peronosporaceae</taxon>
        <taxon>Phytophthora</taxon>
    </lineage>
</organism>
<keyword evidence="3" id="KW-1185">Reference proteome</keyword>
<comment type="caution">
    <text evidence="2">The sequence shown here is derived from an EMBL/GenBank/DDBJ whole genome shotgun (WGS) entry which is preliminary data.</text>
</comment>
<accession>A0A2P4YCF4</accession>
<dbReference type="PANTHER" id="PTHR32387:SF0">
    <property type="entry name" value="PROTEIN NO VEIN"/>
    <property type="match status" value="1"/>
</dbReference>
<dbReference type="GO" id="GO:0008483">
    <property type="term" value="F:transaminase activity"/>
    <property type="evidence" value="ECO:0007669"/>
    <property type="project" value="UniProtKB-KW"/>
</dbReference>
<evidence type="ECO:0000313" key="2">
    <source>
        <dbReference type="EMBL" id="POM75480.1"/>
    </source>
</evidence>
<dbReference type="OrthoDB" id="1262810at2759"/>
<gene>
    <name evidence="2" type="ORF">PHPALM_7413</name>
</gene>
<name>A0A2P4YCF4_9STRA</name>
<dbReference type="InterPro" id="IPR036890">
    <property type="entry name" value="HATPase_C_sf"/>
</dbReference>
<dbReference type="InterPro" id="IPR058210">
    <property type="entry name" value="SACS/Nov_dom"/>
</dbReference>